<dbReference type="InterPro" id="IPR036821">
    <property type="entry name" value="Peptide_deformylase_sf"/>
</dbReference>
<comment type="cofactor">
    <cofactor evidence="2">
        <name>Fe(2+)</name>
        <dbReference type="ChEBI" id="CHEBI:29033"/>
    </cofactor>
    <text evidence="2">Binds 1 Fe(2+) ion.</text>
</comment>
<keyword evidence="2" id="KW-0408">Iron</keyword>
<dbReference type="Gene3D" id="3.90.45.10">
    <property type="entry name" value="Peptide deformylase"/>
    <property type="match status" value="1"/>
</dbReference>
<dbReference type="NCBIfam" id="TIGR00079">
    <property type="entry name" value="pept_deformyl"/>
    <property type="match status" value="1"/>
</dbReference>
<dbReference type="SUPFAM" id="SSF56420">
    <property type="entry name" value="Peptide deformylase"/>
    <property type="match status" value="1"/>
</dbReference>
<dbReference type="PIRSF" id="PIRSF004749">
    <property type="entry name" value="Pep_def"/>
    <property type="match status" value="1"/>
</dbReference>
<dbReference type="Pfam" id="PF01327">
    <property type="entry name" value="Pep_deformylase"/>
    <property type="match status" value="1"/>
</dbReference>
<comment type="caution">
    <text evidence="3">The sequence shown here is derived from an EMBL/GenBank/DDBJ whole genome shotgun (WGS) entry which is preliminary data.</text>
</comment>
<keyword evidence="2" id="KW-0378">Hydrolase</keyword>
<dbReference type="HAMAP" id="MF_00163">
    <property type="entry name" value="Pep_deformylase"/>
    <property type="match status" value="1"/>
</dbReference>
<evidence type="ECO:0000256" key="1">
    <source>
        <dbReference type="ARBA" id="ARBA00010759"/>
    </source>
</evidence>
<comment type="function">
    <text evidence="2">Removes the formyl group from the N-terminal Met of newly synthesized proteins. Requires at least a dipeptide for an efficient rate of reaction. N-terminal L-methionine is a prerequisite for activity but the enzyme has broad specificity at other positions.</text>
</comment>
<evidence type="ECO:0000313" key="3">
    <source>
        <dbReference type="EMBL" id="GAA5414504.1"/>
    </source>
</evidence>
<feature type="active site" evidence="2">
    <location>
        <position position="151"/>
    </location>
</feature>
<feature type="binding site" evidence="2">
    <location>
        <position position="106"/>
    </location>
    <ligand>
        <name>Fe cation</name>
        <dbReference type="ChEBI" id="CHEBI:24875"/>
    </ligand>
</feature>
<protein>
    <recommendedName>
        <fullName evidence="2">Peptide deformylase</fullName>
        <shortName evidence="2">PDF</shortName>
        <ecNumber evidence="2">3.5.1.88</ecNumber>
    </recommendedName>
    <alternativeName>
        <fullName evidence="2">Polypeptide deformylase</fullName>
    </alternativeName>
</protein>
<evidence type="ECO:0000256" key="2">
    <source>
        <dbReference type="HAMAP-Rule" id="MF_00163"/>
    </source>
</evidence>
<dbReference type="CDD" id="cd00487">
    <property type="entry name" value="Pep_deformylase"/>
    <property type="match status" value="1"/>
</dbReference>
<dbReference type="RefSeq" id="WP_353289668.1">
    <property type="nucleotide sequence ID" value="NZ_BAABQM010000001.1"/>
</dbReference>
<sequence>MDWIVTDDDARIRTQCADLEFPITKEDRVEMEKMVSYIDNCYYGKDEKYHIRAGVAIAAIQIGYLKRVTYLHFDDEHNVERHWFLANPTIVETSYDKQYLHGGEGCLSVPEDHEGIVPRASRIKVEAYDLLNNRPIKIEAEGYAAIVLQHEIDHLSGKLYYDRINVFNPQFADENWKKI</sequence>
<dbReference type="PANTHER" id="PTHR10458:SF22">
    <property type="entry name" value="PEPTIDE DEFORMYLASE"/>
    <property type="match status" value="1"/>
</dbReference>
<evidence type="ECO:0000313" key="4">
    <source>
        <dbReference type="Proteomes" id="UP001449582"/>
    </source>
</evidence>
<feature type="binding site" evidence="2">
    <location>
        <position position="154"/>
    </location>
    <ligand>
        <name>Fe cation</name>
        <dbReference type="ChEBI" id="CHEBI:24875"/>
    </ligand>
</feature>
<dbReference type="InterPro" id="IPR023635">
    <property type="entry name" value="Peptide_deformylase"/>
</dbReference>
<name>A0ABP9UAL3_9BACT</name>
<dbReference type="EMBL" id="BAABQM010000001">
    <property type="protein sequence ID" value="GAA5414504.1"/>
    <property type="molecule type" value="Genomic_DNA"/>
</dbReference>
<keyword evidence="2" id="KW-0648">Protein biosynthesis</keyword>
<accession>A0ABP9UAL3</accession>
<dbReference type="PANTHER" id="PTHR10458">
    <property type="entry name" value="PEPTIDE DEFORMYLASE"/>
    <property type="match status" value="1"/>
</dbReference>
<comment type="similarity">
    <text evidence="1 2">Belongs to the polypeptide deformylase family.</text>
</comment>
<keyword evidence="4" id="KW-1185">Reference proteome</keyword>
<organism evidence="3 4">
    <name type="scientific">Ureaplasma ceti</name>
    <dbReference type="NCBI Taxonomy" id="3119530"/>
    <lineage>
        <taxon>Bacteria</taxon>
        <taxon>Bacillati</taxon>
        <taxon>Mycoplasmatota</taxon>
        <taxon>Mycoplasmoidales</taxon>
        <taxon>Mycoplasmoidaceae</taxon>
        <taxon>Ureaplasma</taxon>
    </lineage>
</organism>
<feature type="binding site" evidence="2">
    <location>
        <position position="150"/>
    </location>
    <ligand>
        <name>Fe cation</name>
        <dbReference type="ChEBI" id="CHEBI:24875"/>
    </ligand>
</feature>
<gene>
    <name evidence="2 3" type="primary">def</name>
    <name evidence="3" type="ORF">UREOM_2150</name>
</gene>
<reference evidence="3" key="1">
    <citation type="submission" date="2024-02" db="EMBL/GenBank/DDBJ databases">
        <title>Draft genome sequence of new strains in genus Ureaplasma.</title>
        <authorList>
            <person name="Nakajima Y."/>
            <person name="Segawa T."/>
        </authorList>
    </citation>
    <scope>NUCLEOTIDE SEQUENCE [LARGE SCALE GENOMIC DNA]</scope>
    <source>
        <strain evidence="3">OM1</strain>
    </source>
</reference>
<dbReference type="EC" id="3.5.1.88" evidence="2"/>
<dbReference type="PRINTS" id="PR01576">
    <property type="entry name" value="PDEFORMYLASE"/>
</dbReference>
<proteinExistence type="inferred from homology"/>
<dbReference type="Proteomes" id="UP001449582">
    <property type="component" value="Unassembled WGS sequence"/>
</dbReference>
<comment type="catalytic activity">
    <reaction evidence="2">
        <text>N-terminal N-formyl-L-methionyl-[peptide] + H2O = N-terminal L-methionyl-[peptide] + formate</text>
        <dbReference type="Rhea" id="RHEA:24420"/>
        <dbReference type="Rhea" id="RHEA-COMP:10639"/>
        <dbReference type="Rhea" id="RHEA-COMP:10640"/>
        <dbReference type="ChEBI" id="CHEBI:15377"/>
        <dbReference type="ChEBI" id="CHEBI:15740"/>
        <dbReference type="ChEBI" id="CHEBI:49298"/>
        <dbReference type="ChEBI" id="CHEBI:64731"/>
        <dbReference type="EC" id="3.5.1.88"/>
    </reaction>
</comment>
<keyword evidence="2" id="KW-0479">Metal-binding</keyword>